<dbReference type="KEGG" id="vg:23462262"/>
<feature type="compositionally biased region" description="Polar residues" evidence="1">
    <location>
        <begin position="41"/>
        <end position="51"/>
    </location>
</feature>
<evidence type="ECO:0000313" key="2">
    <source>
        <dbReference type="EMBL" id="AJF97345.1"/>
    </source>
</evidence>
<dbReference type="Proteomes" id="UP000202511">
    <property type="component" value="Segment"/>
</dbReference>
<organism evidence="2 3">
    <name type="scientific">Pandoravirus inopinatum</name>
    <dbReference type="NCBI Taxonomy" id="1605721"/>
    <lineage>
        <taxon>Viruses</taxon>
        <taxon>Pandoravirus</taxon>
    </lineage>
</organism>
<evidence type="ECO:0000313" key="3">
    <source>
        <dbReference type="Proteomes" id="UP000202511"/>
    </source>
</evidence>
<dbReference type="GeneID" id="23462262"/>
<protein>
    <submittedName>
        <fullName evidence="2">Uncharacterized protein</fullName>
    </submittedName>
</protein>
<evidence type="ECO:0000256" key="1">
    <source>
        <dbReference type="SAM" id="MobiDB-lite"/>
    </source>
</evidence>
<proteinExistence type="predicted"/>
<dbReference type="EMBL" id="KP136319">
    <property type="protein sequence ID" value="AJF97345.1"/>
    <property type="molecule type" value="Genomic_DNA"/>
</dbReference>
<name>A0A0B5J6G2_9VIRU</name>
<sequence length="206" mass="22706">MGGRTRRRWRFWRRALGVALCWRHDGYEPCESGGDDGSHIGSRSDTSTSPRSAVGSIVGSTISSGAGSAVIIDSDVGNDGRGRLQDRHDSEQTPDDRVCWPSAILGRLAAMEQPIVVRCPDSGDVLYRVDLGEETLECLRAGRRRSWSLTFFMDHEHTDDRRVTLYGLMAPGCEAWTMAFVSDDSGGACKAHVRIEPDHAMHTLDE</sequence>
<feature type="region of interest" description="Disordered" evidence="1">
    <location>
        <begin position="32"/>
        <end position="53"/>
    </location>
</feature>
<reference evidence="2 3" key="1">
    <citation type="journal article" date="2015" name="Parasitol. Res.">
        <title>Viruses in close associations with free-living amoebae.</title>
        <authorList>
            <person name="Scheid P."/>
        </authorList>
    </citation>
    <scope>NUCLEOTIDE SEQUENCE [LARGE SCALE GENOMIC DNA]</scope>
    <source>
        <strain evidence="2">KlaHel</strain>
    </source>
</reference>
<dbReference type="RefSeq" id="YP_009119580.1">
    <property type="nucleotide sequence ID" value="NC_026440.1"/>
</dbReference>
<accession>A0A0B5J6G2</accession>